<gene>
    <name evidence="1" type="ORF">ATANTOWER_028224</name>
</gene>
<dbReference type="Proteomes" id="UP001345963">
    <property type="component" value="Unassembled WGS sequence"/>
</dbReference>
<comment type="caution">
    <text evidence="1">The sequence shown here is derived from an EMBL/GenBank/DDBJ whole genome shotgun (WGS) entry which is preliminary data.</text>
</comment>
<proteinExistence type="predicted"/>
<organism evidence="1 2">
    <name type="scientific">Ataeniobius toweri</name>
    <dbReference type="NCBI Taxonomy" id="208326"/>
    <lineage>
        <taxon>Eukaryota</taxon>
        <taxon>Metazoa</taxon>
        <taxon>Chordata</taxon>
        <taxon>Craniata</taxon>
        <taxon>Vertebrata</taxon>
        <taxon>Euteleostomi</taxon>
        <taxon>Actinopterygii</taxon>
        <taxon>Neopterygii</taxon>
        <taxon>Teleostei</taxon>
        <taxon>Neoteleostei</taxon>
        <taxon>Acanthomorphata</taxon>
        <taxon>Ovalentaria</taxon>
        <taxon>Atherinomorphae</taxon>
        <taxon>Cyprinodontiformes</taxon>
        <taxon>Goodeidae</taxon>
        <taxon>Ataeniobius</taxon>
    </lineage>
</organism>
<evidence type="ECO:0000313" key="2">
    <source>
        <dbReference type="Proteomes" id="UP001345963"/>
    </source>
</evidence>
<name>A0ABU7AKJ3_9TELE</name>
<dbReference type="EMBL" id="JAHUTI010020375">
    <property type="protein sequence ID" value="MED6238717.1"/>
    <property type="molecule type" value="Genomic_DNA"/>
</dbReference>
<evidence type="ECO:0000313" key="1">
    <source>
        <dbReference type="EMBL" id="MED6238717.1"/>
    </source>
</evidence>
<keyword evidence="2" id="KW-1185">Reference proteome</keyword>
<accession>A0ABU7AKJ3</accession>
<reference evidence="1 2" key="1">
    <citation type="submission" date="2021-07" db="EMBL/GenBank/DDBJ databases">
        <authorList>
            <person name="Palmer J.M."/>
        </authorList>
    </citation>
    <scope>NUCLEOTIDE SEQUENCE [LARGE SCALE GENOMIC DNA]</scope>
    <source>
        <strain evidence="1 2">AT_MEX2019</strain>
        <tissue evidence="1">Muscle</tissue>
    </source>
</reference>
<sequence>MGLAWLADLTFLFNNTEASKARGLLWEHNDPQVKPNLLQLSSLSAVQTDSLHPQPPTAAPTDAFLLRQQCQGAVNRPVLSGPRQGLTRRAPRAAPCYQSTTCSSYSNLLQLVRSSCCCHQPVFLWPSCAPSFLPPSEWDYYCPCQRIKQKRSQKSELRRTLVSGHRG</sequence>
<protein>
    <submittedName>
        <fullName evidence="1">Uncharacterized protein</fullName>
    </submittedName>
</protein>